<dbReference type="InterPro" id="IPR027379">
    <property type="entry name" value="CLS_N"/>
</dbReference>
<feature type="transmembrane region" description="Helical" evidence="13">
    <location>
        <begin position="70"/>
        <end position="89"/>
    </location>
</feature>
<dbReference type="Proteomes" id="UP000273158">
    <property type="component" value="Unassembled WGS sequence"/>
</dbReference>
<dbReference type="Pfam" id="PF13091">
    <property type="entry name" value="PLDc_2"/>
    <property type="match status" value="2"/>
</dbReference>
<gene>
    <name evidence="15" type="ORF">C7474_0353</name>
</gene>
<evidence type="ECO:0000256" key="10">
    <source>
        <dbReference type="ARBA" id="ARBA00023209"/>
    </source>
</evidence>
<dbReference type="PANTHER" id="PTHR21248">
    <property type="entry name" value="CARDIOLIPIN SYNTHASE"/>
    <property type="match status" value="1"/>
</dbReference>
<dbReference type="InterPro" id="IPR022924">
    <property type="entry name" value="Cardiolipin_synthase"/>
</dbReference>
<dbReference type="PROSITE" id="PS50035">
    <property type="entry name" value="PLD"/>
    <property type="match status" value="2"/>
</dbReference>
<dbReference type="PANTHER" id="PTHR21248:SF22">
    <property type="entry name" value="PHOSPHOLIPASE D"/>
    <property type="match status" value="1"/>
</dbReference>
<evidence type="ECO:0000256" key="2">
    <source>
        <dbReference type="ARBA" id="ARBA00022475"/>
    </source>
</evidence>
<keyword evidence="5 13" id="KW-0812">Transmembrane</keyword>
<evidence type="ECO:0000313" key="15">
    <source>
        <dbReference type="EMBL" id="RLK52415.1"/>
    </source>
</evidence>
<evidence type="ECO:0000256" key="6">
    <source>
        <dbReference type="ARBA" id="ARBA00022737"/>
    </source>
</evidence>
<dbReference type="GO" id="GO:0032049">
    <property type="term" value="P:cardiolipin biosynthetic process"/>
    <property type="evidence" value="ECO:0007669"/>
    <property type="project" value="UniProtKB-UniRule"/>
</dbReference>
<keyword evidence="8" id="KW-0443">Lipid metabolism</keyword>
<dbReference type="Gene3D" id="3.30.870.10">
    <property type="entry name" value="Endonuclease Chain A"/>
    <property type="match status" value="2"/>
</dbReference>
<dbReference type="NCBIfam" id="TIGR04265">
    <property type="entry name" value="bac_cardiolipin"/>
    <property type="match status" value="1"/>
</dbReference>
<feature type="transmembrane region" description="Helical" evidence="13">
    <location>
        <begin position="37"/>
        <end position="58"/>
    </location>
</feature>
<evidence type="ECO:0000256" key="4">
    <source>
        <dbReference type="ARBA" id="ARBA00022679"/>
    </source>
</evidence>
<keyword evidence="10" id="KW-0594">Phospholipid biosynthesis</keyword>
<dbReference type="AlphaFoldDB" id="A0A498C9I3"/>
<dbReference type="SMART" id="SM00155">
    <property type="entry name" value="PLDc"/>
    <property type="match status" value="2"/>
</dbReference>
<keyword evidence="6" id="KW-0677">Repeat</keyword>
<dbReference type="SUPFAM" id="SSF56024">
    <property type="entry name" value="Phospholipase D/nuclease"/>
    <property type="match status" value="2"/>
</dbReference>
<evidence type="ECO:0000256" key="8">
    <source>
        <dbReference type="ARBA" id="ARBA00023098"/>
    </source>
</evidence>
<dbReference type="InterPro" id="IPR001736">
    <property type="entry name" value="PLipase_D/transphosphatidylase"/>
</dbReference>
<organism evidence="15 16">
    <name type="scientific">Microbacterium telephonicum</name>
    <dbReference type="NCBI Taxonomy" id="1714841"/>
    <lineage>
        <taxon>Bacteria</taxon>
        <taxon>Bacillati</taxon>
        <taxon>Actinomycetota</taxon>
        <taxon>Actinomycetes</taxon>
        <taxon>Micrococcales</taxon>
        <taxon>Microbacteriaceae</taxon>
        <taxon>Microbacterium</taxon>
    </lineage>
</organism>
<comment type="caution">
    <text evidence="15">The sequence shown here is derived from an EMBL/GenBank/DDBJ whole genome shotgun (WGS) entry which is preliminary data.</text>
</comment>
<dbReference type="GO" id="GO:0008808">
    <property type="term" value="F:cardiolipin synthase activity"/>
    <property type="evidence" value="ECO:0007669"/>
    <property type="project" value="UniProtKB-UniRule"/>
</dbReference>
<keyword evidence="9 13" id="KW-0472">Membrane</keyword>
<accession>A0A498C9I3</accession>
<evidence type="ECO:0000256" key="13">
    <source>
        <dbReference type="SAM" id="Phobius"/>
    </source>
</evidence>
<dbReference type="Pfam" id="PF13396">
    <property type="entry name" value="PLDc_N"/>
    <property type="match status" value="1"/>
</dbReference>
<keyword evidence="16" id="KW-1185">Reference proteome</keyword>
<feature type="domain" description="PLD phosphodiesterase" evidence="14">
    <location>
        <begin position="248"/>
        <end position="275"/>
    </location>
</feature>
<keyword evidence="7 13" id="KW-1133">Transmembrane helix</keyword>
<keyword evidence="3" id="KW-0444">Lipid biosynthesis</keyword>
<sequence>MTLPGADPLARYAGAELTGVGVDATVEEPGWLLEIVAWWPVAVLVTDIIIRILAIIFVPRNRRPTAAMAWLLAIYFIPFIGVLLFLLIGNPRLPRKRRKKQNQINDYIRTTSHGLDFGTLRPNAPAWFTSIVRLNRNLGAMPIAGDNGATLISDYEQSIAAMAAEIRKAEQYVHVEFYILQSDKTTDDFFRALEEVAARGVVVRVLLDHWANRGKPFYRKTKKRLQAMGAQWHLMLPVQPLRGKYQRPDLRNHRKLLVVDGVVAFTGSQNVTDSTYNLKKNIKRGLHWVDMMARLDGPIVASVNAVFLSDWYAETNEVVEGIELFELGAGTGDLDCQIVPSGPGFEFQNNLKLFMALLFAAQRKINIVSPYFVPDEALLTAIQTACQRGIEVELFVSEEGDQAMVYHAQRSYYEALLRAGVRIWLYEKPFILHSKSMSIDDETAVIGSSNMDMRSFGLNLEITLLVRGEEFVRQLRAVEDEYRSRSRELTLDEWMRQPLRSTVLDNLARLTSALQ</sequence>
<evidence type="ECO:0000256" key="9">
    <source>
        <dbReference type="ARBA" id="ARBA00023136"/>
    </source>
</evidence>
<evidence type="ECO:0000256" key="11">
    <source>
        <dbReference type="ARBA" id="ARBA00023264"/>
    </source>
</evidence>
<keyword evidence="4" id="KW-0808">Transferase</keyword>
<protein>
    <recommendedName>
        <fullName evidence="12">Cardiolipin synthase</fullName>
        <ecNumber evidence="12">2.7.8.-</ecNumber>
    </recommendedName>
</protein>
<evidence type="ECO:0000256" key="3">
    <source>
        <dbReference type="ARBA" id="ARBA00022516"/>
    </source>
</evidence>
<name>A0A498C9I3_9MICO</name>
<dbReference type="CDD" id="cd09158">
    <property type="entry name" value="PLDc_EcCLS_like_2"/>
    <property type="match status" value="1"/>
</dbReference>
<evidence type="ECO:0000259" key="14">
    <source>
        <dbReference type="PROSITE" id="PS50035"/>
    </source>
</evidence>
<evidence type="ECO:0000256" key="12">
    <source>
        <dbReference type="NCBIfam" id="TIGR04265"/>
    </source>
</evidence>
<feature type="domain" description="PLD phosphodiesterase" evidence="14">
    <location>
        <begin position="428"/>
        <end position="455"/>
    </location>
</feature>
<dbReference type="EC" id="2.7.8.-" evidence="12"/>
<evidence type="ECO:0000256" key="5">
    <source>
        <dbReference type="ARBA" id="ARBA00022692"/>
    </source>
</evidence>
<comment type="subcellular location">
    <subcellularLocation>
        <location evidence="1">Cell membrane</location>
        <topology evidence="1">Multi-pass membrane protein</topology>
    </subcellularLocation>
</comment>
<dbReference type="InterPro" id="IPR025202">
    <property type="entry name" value="PLD-like_dom"/>
</dbReference>
<evidence type="ECO:0000256" key="1">
    <source>
        <dbReference type="ARBA" id="ARBA00004651"/>
    </source>
</evidence>
<reference evidence="15 16" key="1">
    <citation type="journal article" date="2015" name="Stand. Genomic Sci.">
        <title>Genomic Encyclopedia of Bacterial and Archaeal Type Strains, Phase III: the genomes of soil and plant-associated and newly described type strains.</title>
        <authorList>
            <person name="Whitman W.B."/>
            <person name="Woyke T."/>
            <person name="Klenk H.P."/>
            <person name="Zhou Y."/>
            <person name="Lilburn T.G."/>
            <person name="Beck B.J."/>
            <person name="De Vos P."/>
            <person name="Vandamme P."/>
            <person name="Eisen J.A."/>
            <person name="Garrity G."/>
            <person name="Hugenholtz P."/>
            <person name="Kyrpides N.C."/>
        </authorList>
    </citation>
    <scope>NUCLEOTIDE SEQUENCE [LARGE SCALE GENOMIC DNA]</scope>
    <source>
        <strain evidence="15 16">S2T63</strain>
    </source>
</reference>
<keyword evidence="2" id="KW-1003">Cell membrane</keyword>
<evidence type="ECO:0000313" key="16">
    <source>
        <dbReference type="Proteomes" id="UP000273158"/>
    </source>
</evidence>
<dbReference type="EMBL" id="RCDB01000001">
    <property type="protein sequence ID" value="RLK52415.1"/>
    <property type="molecule type" value="Genomic_DNA"/>
</dbReference>
<evidence type="ECO:0000256" key="7">
    <source>
        <dbReference type="ARBA" id="ARBA00022989"/>
    </source>
</evidence>
<proteinExistence type="predicted"/>
<dbReference type="GO" id="GO:0005886">
    <property type="term" value="C:plasma membrane"/>
    <property type="evidence" value="ECO:0007669"/>
    <property type="project" value="UniProtKB-SubCell"/>
</dbReference>
<keyword evidence="11" id="KW-1208">Phospholipid metabolism</keyword>